<evidence type="ECO:0000256" key="2">
    <source>
        <dbReference type="ARBA" id="ARBA00022679"/>
    </source>
</evidence>
<dbReference type="InterPro" id="IPR002201">
    <property type="entry name" value="Glyco_trans_9"/>
</dbReference>
<dbReference type="Pfam" id="PF01075">
    <property type="entry name" value="Glyco_transf_9"/>
    <property type="match status" value="1"/>
</dbReference>
<organism evidence="3 4">
    <name type="scientific">Roseateles oligotrophus</name>
    <dbReference type="NCBI Taxonomy" id="1769250"/>
    <lineage>
        <taxon>Bacteria</taxon>
        <taxon>Pseudomonadati</taxon>
        <taxon>Pseudomonadota</taxon>
        <taxon>Betaproteobacteria</taxon>
        <taxon>Burkholderiales</taxon>
        <taxon>Sphaerotilaceae</taxon>
        <taxon>Roseateles</taxon>
    </lineage>
</organism>
<dbReference type="InterPro" id="IPR051199">
    <property type="entry name" value="LPS_LOS_Heptosyltrfase"/>
</dbReference>
<dbReference type="EMBL" id="JAJIRN010000006">
    <property type="protein sequence ID" value="MCV2369444.1"/>
    <property type="molecule type" value="Genomic_DNA"/>
</dbReference>
<reference evidence="3 4" key="1">
    <citation type="submission" date="2021-11" db="EMBL/GenBank/DDBJ databases">
        <authorList>
            <person name="Liang Q."/>
            <person name="Mou H."/>
            <person name="Liu Z."/>
        </authorList>
    </citation>
    <scope>NUCLEOTIDE SEQUENCE [LARGE SCALE GENOMIC DNA]</scope>
    <source>
        <strain evidence="3 4">CHU3</strain>
    </source>
</reference>
<accession>A0ABT2YHC0</accession>
<name>A0ABT2YHC0_9BURK</name>
<dbReference type="PANTHER" id="PTHR30160">
    <property type="entry name" value="TETRAACYLDISACCHARIDE 4'-KINASE-RELATED"/>
    <property type="match status" value="1"/>
</dbReference>
<sequence>MSTQLIPNDLLAKSQKILFITHLALGDYTYLQNFFQAFSKQYPHIEVHIWVDELRRSNRPADWVHLKKYALYDWLAACPFVAKTYDKTYSPALYKASIQEARQQQYPLVVSLATLRPHLYAALAREICPNGFVAGMKHQPGLLALHRRWAYRKLNAALNPDGLTQAGQHITAIYNGWFKSFFGMNLAEDRRFPFLDIPPQWLQASQQQLRQWGFAAEGQQAARAVFINPFAKNNKRCWPLSRVVELIQAMRKLPAWANTCFVVNVVPEQMPQVRAYFATQGLERVQLFSAEENFFQLPAMLSQCGLIISVETAVMHLANAVHIPVIALMRQKNPEWAPIDEKNSTVITTLKRSDWVKAITAEQVIEVLGLAGAH</sequence>
<protein>
    <submittedName>
        <fullName evidence="3">Lipopolysaccharide heptosyltransferase family protein</fullName>
    </submittedName>
</protein>
<proteinExistence type="predicted"/>
<keyword evidence="4" id="KW-1185">Reference proteome</keyword>
<evidence type="ECO:0000313" key="4">
    <source>
        <dbReference type="Proteomes" id="UP001209701"/>
    </source>
</evidence>
<dbReference type="Proteomes" id="UP001209701">
    <property type="component" value="Unassembled WGS sequence"/>
</dbReference>
<evidence type="ECO:0000313" key="3">
    <source>
        <dbReference type="EMBL" id="MCV2369444.1"/>
    </source>
</evidence>
<keyword evidence="1" id="KW-0328">Glycosyltransferase</keyword>
<dbReference type="Gene3D" id="3.40.50.2000">
    <property type="entry name" value="Glycogen Phosphorylase B"/>
    <property type="match status" value="1"/>
</dbReference>
<keyword evidence="2" id="KW-0808">Transferase</keyword>
<comment type="caution">
    <text evidence="3">The sequence shown here is derived from an EMBL/GenBank/DDBJ whole genome shotgun (WGS) entry which is preliminary data.</text>
</comment>
<dbReference type="RefSeq" id="WP_263572028.1">
    <property type="nucleotide sequence ID" value="NZ_JAJIRN010000006.1"/>
</dbReference>
<evidence type="ECO:0000256" key="1">
    <source>
        <dbReference type="ARBA" id="ARBA00022676"/>
    </source>
</evidence>
<dbReference type="SUPFAM" id="SSF53756">
    <property type="entry name" value="UDP-Glycosyltransferase/glycogen phosphorylase"/>
    <property type="match status" value="1"/>
</dbReference>
<gene>
    <name evidence="3" type="ORF">LNV07_15295</name>
</gene>